<dbReference type="EMBL" id="LR216287">
    <property type="protein sequence ID" value="VFJ12812.1"/>
    <property type="molecule type" value="Genomic_DNA"/>
</dbReference>
<reference evidence="1 2" key="1">
    <citation type="submission" date="2019-02" db="EMBL/GenBank/DDBJ databases">
        <authorList>
            <person name="Lehtovirta-Morley E L."/>
        </authorList>
    </citation>
    <scope>NUCLEOTIDE SEQUENCE [LARGE SCALE GENOMIC DNA]</scope>
    <source>
        <strain evidence="1">NFRAN1</strain>
    </source>
</reference>
<protein>
    <submittedName>
        <fullName evidence="1">Uncharacterized protein</fullName>
    </submittedName>
</protein>
<name>A0A484I7T3_9ARCH</name>
<evidence type="ECO:0000313" key="1">
    <source>
        <dbReference type="EMBL" id="VFJ12812.1"/>
    </source>
</evidence>
<accession>A0A484I7T3</accession>
<gene>
    <name evidence="1" type="ORF">NFRAN_0491</name>
</gene>
<sequence>MKIYGSIRDDPNSLANISIHSTPLRRVKGWLKMCRISLSTVQKREVYL</sequence>
<dbReference type="Proteomes" id="UP000294299">
    <property type="component" value="Chromosome NFRAN"/>
</dbReference>
<dbReference type="AlphaFoldDB" id="A0A484I7T3"/>
<evidence type="ECO:0000313" key="2">
    <source>
        <dbReference type="Proteomes" id="UP000294299"/>
    </source>
</evidence>
<proteinExistence type="predicted"/>
<dbReference type="KEGG" id="nfn:NFRAN_0491"/>
<organism evidence="1 2">
    <name type="scientific">Candidatus Nitrosocosmicus franklandianus</name>
    <dbReference type="NCBI Taxonomy" id="1798806"/>
    <lineage>
        <taxon>Archaea</taxon>
        <taxon>Nitrososphaerota</taxon>
        <taxon>Nitrososphaeria</taxon>
        <taxon>Nitrososphaerales</taxon>
        <taxon>Nitrososphaeraceae</taxon>
        <taxon>Candidatus Nitrosocosmicus</taxon>
    </lineage>
</organism>
<keyword evidence="2" id="KW-1185">Reference proteome</keyword>